<keyword evidence="10" id="KW-1185">Reference proteome</keyword>
<proteinExistence type="inferred from homology"/>
<keyword evidence="5 8" id="KW-0812">Transmembrane</keyword>
<dbReference type="RefSeq" id="WP_141614730.1">
    <property type="nucleotide sequence ID" value="NZ_CP041253.1"/>
</dbReference>
<feature type="transmembrane region" description="Helical" evidence="8">
    <location>
        <begin position="455"/>
        <end position="474"/>
    </location>
</feature>
<comment type="similarity">
    <text evidence="2">Belongs to the BCCT transporter (TC 2.A.15) family.</text>
</comment>
<feature type="transmembrane region" description="Helical" evidence="8">
    <location>
        <begin position="356"/>
        <end position="378"/>
    </location>
</feature>
<feature type="transmembrane region" description="Helical" evidence="8">
    <location>
        <begin position="59"/>
        <end position="81"/>
    </location>
</feature>
<feature type="transmembrane region" description="Helical" evidence="8">
    <location>
        <begin position="93"/>
        <end position="114"/>
    </location>
</feature>
<comment type="subcellular location">
    <subcellularLocation>
        <location evidence="1">Cell membrane</location>
        <topology evidence="1">Multi-pass membrane protein</topology>
    </subcellularLocation>
</comment>
<dbReference type="PANTHER" id="PTHR30047">
    <property type="entry name" value="HIGH-AFFINITY CHOLINE TRANSPORT PROTEIN-RELATED"/>
    <property type="match status" value="1"/>
</dbReference>
<evidence type="ECO:0000256" key="1">
    <source>
        <dbReference type="ARBA" id="ARBA00004651"/>
    </source>
</evidence>
<keyword evidence="7 8" id="KW-0472">Membrane</keyword>
<evidence type="ECO:0000256" key="4">
    <source>
        <dbReference type="ARBA" id="ARBA00022475"/>
    </source>
</evidence>
<dbReference type="AlphaFoldDB" id="A0A514CI64"/>
<dbReference type="EMBL" id="CP041253">
    <property type="protein sequence ID" value="QDH79486.1"/>
    <property type="molecule type" value="Genomic_DNA"/>
</dbReference>
<keyword evidence="4" id="KW-1003">Cell membrane</keyword>
<evidence type="ECO:0000256" key="5">
    <source>
        <dbReference type="ARBA" id="ARBA00022692"/>
    </source>
</evidence>
<reference evidence="9 10" key="1">
    <citation type="submission" date="2019-06" db="EMBL/GenBank/DDBJ databases">
        <title>Echinicola alkalisoli sp. nov. isolated from saline soil.</title>
        <authorList>
            <person name="Sun J.-Q."/>
            <person name="Xu L."/>
        </authorList>
    </citation>
    <scope>NUCLEOTIDE SEQUENCE [LARGE SCALE GENOMIC DNA]</scope>
    <source>
        <strain evidence="9 10">LN3S3</strain>
    </source>
</reference>
<sequence>MKKLTSFLHTPIRKNVFWPPFLLILAAVGTSLISADFFESSMKSINNFILDHFSLFFSYSSFAMVLTCILVGCSPLGNVRIGGKAAKPKFNRISWFSIVLCTTVAVGILFWGSAEPLFHFLRPPSFTAYTSGSEAAAQFSMGAIFLHWGLTPYAIYAIPSLGIALAIYNANLTFSLSSPLAPLIGKNSRPKLAALIDMVCLFALVAGMSASLGAGILSISGGIADQWGTLDRGFLLPLVTFAIICSFILSASSGIDRGIKNLSQINFLFFVLFSIIILFIGPSTAMVDAAFEGAKSYIKNVLPLSLQWDDVRNSEWSQSWSVFNWANWMAWAPITALFLGKIAYGRTVREFLLFNWLLPAIFCLCWMSIFGGSTLFYASQDTDLFKNLLETSGPESIIYQVFGEIGFTNILRPAFVMAMFISYVTAADSSTEAMASLSMKKFSLEKFDSDTNLKVIWGTLVGLLAWIMITFAGIDGIKMLSNLGGLPALLLLTGITISLNKMMWHPKKYLNR</sequence>
<accession>A0A514CI64</accession>
<feature type="transmembrane region" description="Helical" evidence="8">
    <location>
        <begin position="325"/>
        <end position="344"/>
    </location>
</feature>
<dbReference type="GO" id="GO:0022857">
    <property type="term" value="F:transmembrane transporter activity"/>
    <property type="evidence" value="ECO:0007669"/>
    <property type="project" value="InterPro"/>
</dbReference>
<evidence type="ECO:0000313" key="10">
    <source>
        <dbReference type="Proteomes" id="UP000316614"/>
    </source>
</evidence>
<evidence type="ECO:0000256" key="3">
    <source>
        <dbReference type="ARBA" id="ARBA00022448"/>
    </source>
</evidence>
<keyword evidence="6 8" id="KW-1133">Transmembrane helix</keyword>
<dbReference type="Proteomes" id="UP000316614">
    <property type="component" value="Chromosome"/>
</dbReference>
<dbReference type="GO" id="GO:0005886">
    <property type="term" value="C:plasma membrane"/>
    <property type="evidence" value="ECO:0007669"/>
    <property type="project" value="UniProtKB-SubCell"/>
</dbReference>
<feature type="transmembrane region" description="Helical" evidence="8">
    <location>
        <begin position="267"/>
        <end position="287"/>
    </location>
</feature>
<dbReference type="InterPro" id="IPR000060">
    <property type="entry name" value="BCCT_transptr"/>
</dbReference>
<gene>
    <name evidence="9" type="ORF">FKX85_10735</name>
</gene>
<keyword evidence="3" id="KW-0813">Transport</keyword>
<dbReference type="Pfam" id="PF02028">
    <property type="entry name" value="BCCT"/>
    <property type="match status" value="1"/>
</dbReference>
<feature type="transmembrane region" description="Helical" evidence="8">
    <location>
        <begin position="234"/>
        <end position="255"/>
    </location>
</feature>
<evidence type="ECO:0000256" key="7">
    <source>
        <dbReference type="ARBA" id="ARBA00023136"/>
    </source>
</evidence>
<dbReference type="KEGG" id="echi:FKX85_10735"/>
<evidence type="ECO:0000256" key="6">
    <source>
        <dbReference type="ARBA" id="ARBA00022989"/>
    </source>
</evidence>
<feature type="transmembrane region" description="Helical" evidence="8">
    <location>
        <begin position="153"/>
        <end position="171"/>
    </location>
</feature>
<feature type="transmembrane region" description="Helical" evidence="8">
    <location>
        <begin position="414"/>
        <end position="435"/>
    </location>
</feature>
<evidence type="ECO:0000313" key="9">
    <source>
        <dbReference type="EMBL" id="QDH79486.1"/>
    </source>
</evidence>
<organism evidence="9 10">
    <name type="scientific">Echinicola soli</name>
    <dbReference type="NCBI Taxonomy" id="2591634"/>
    <lineage>
        <taxon>Bacteria</taxon>
        <taxon>Pseudomonadati</taxon>
        <taxon>Bacteroidota</taxon>
        <taxon>Cytophagia</taxon>
        <taxon>Cytophagales</taxon>
        <taxon>Cyclobacteriaceae</taxon>
        <taxon>Echinicola</taxon>
    </lineage>
</organism>
<name>A0A514CI64_9BACT</name>
<dbReference type="OrthoDB" id="9775735at2"/>
<evidence type="ECO:0000256" key="8">
    <source>
        <dbReference type="SAM" id="Phobius"/>
    </source>
</evidence>
<protein>
    <submittedName>
        <fullName evidence="9">Glycine/betaine ABC transporter</fullName>
    </submittedName>
</protein>
<dbReference type="PANTHER" id="PTHR30047:SF7">
    <property type="entry name" value="HIGH-AFFINITY CHOLINE TRANSPORT PROTEIN"/>
    <property type="match status" value="1"/>
</dbReference>
<feature type="transmembrane region" description="Helical" evidence="8">
    <location>
        <begin position="192"/>
        <end position="214"/>
    </location>
</feature>
<feature type="transmembrane region" description="Helical" evidence="8">
    <location>
        <begin position="480"/>
        <end position="499"/>
    </location>
</feature>
<evidence type="ECO:0000256" key="2">
    <source>
        <dbReference type="ARBA" id="ARBA00005658"/>
    </source>
</evidence>